<feature type="domain" description="N-acetyltransferase" evidence="3">
    <location>
        <begin position="6"/>
        <end position="153"/>
    </location>
</feature>
<dbReference type="InterPro" id="IPR000182">
    <property type="entry name" value="GNAT_dom"/>
</dbReference>
<dbReference type="Gene3D" id="3.40.630.30">
    <property type="match status" value="1"/>
</dbReference>
<dbReference type="Proteomes" id="UP000243077">
    <property type="component" value="Chromosome"/>
</dbReference>
<keyword evidence="5" id="KW-1185">Reference proteome</keyword>
<keyword evidence="2" id="KW-0012">Acyltransferase</keyword>
<evidence type="ECO:0000256" key="2">
    <source>
        <dbReference type="ARBA" id="ARBA00023315"/>
    </source>
</evidence>
<dbReference type="PANTHER" id="PTHR10545:SF29">
    <property type="entry name" value="GH14572P-RELATED"/>
    <property type="match status" value="1"/>
</dbReference>
<name>A0A2L2BPZ0_9MICO</name>
<dbReference type="PROSITE" id="PS51186">
    <property type="entry name" value="GNAT"/>
    <property type="match status" value="1"/>
</dbReference>
<keyword evidence="1 4" id="KW-0808">Transferase</keyword>
<accession>A0A2L2BPZ0</accession>
<evidence type="ECO:0000259" key="3">
    <source>
        <dbReference type="PROSITE" id="PS51186"/>
    </source>
</evidence>
<sequence length="153" mass="17627">MSSTPATVRPIAKEDFTAWRRLFDDYATFYNTTLDESVYEGLWGWLLDPSVPLWGFVAESEGKIVGFAHLQQQRDTFTASTSWFLDDLFVDPQHRSQGIARILIAEVNRFSAEHGGGRIRWITDTDNHRARRLYDDVAQLTHWVMYEQGGNTP</sequence>
<gene>
    <name evidence="4" type="ORF">C3B54_11749</name>
</gene>
<dbReference type="KEGG" id="psai:C3B54_11749"/>
<dbReference type="GO" id="GO:0008080">
    <property type="term" value="F:N-acetyltransferase activity"/>
    <property type="evidence" value="ECO:0007669"/>
    <property type="project" value="TreeGrafter"/>
</dbReference>
<dbReference type="AlphaFoldDB" id="A0A2L2BPZ0"/>
<evidence type="ECO:0000256" key="1">
    <source>
        <dbReference type="ARBA" id="ARBA00022679"/>
    </source>
</evidence>
<evidence type="ECO:0000313" key="5">
    <source>
        <dbReference type="Proteomes" id="UP000243077"/>
    </source>
</evidence>
<dbReference type="PANTHER" id="PTHR10545">
    <property type="entry name" value="DIAMINE N-ACETYLTRANSFERASE"/>
    <property type="match status" value="1"/>
</dbReference>
<organism evidence="4 5">
    <name type="scientific">Pontimonas salivibrio</name>
    <dbReference type="NCBI Taxonomy" id="1159327"/>
    <lineage>
        <taxon>Bacteria</taxon>
        <taxon>Bacillati</taxon>
        <taxon>Actinomycetota</taxon>
        <taxon>Actinomycetes</taxon>
        <taxon>Micrococcales</taxon>
        <taxon>Microbacteriaceae</taxon>
        <taxon>Pontimonas</taxon>
    </lineage>
</organism>
<dbReference type="Pfam" id="PF00583">
    <property type="entry name" value="Acetyltransf_1"/>
    <property type="match status" value="1"/>
</dbReference>
<dbReference type="InterPro" id="IPR016181">
    <property type="entry name" value="Acyl_CoA_acyltransferase"/>
</dbReference>
<proteinExistence type="predicted"/>
<protein>
    <submittedName>
        <fullName evidence="4">Acetyltransferase</fullName>
    </submittedName>
</protein>
<dbReference type="InterPro" id="IPR051016">
    <property type="entry name" value="Diverse_Substrate_AcTransf"/>
</dbReference>
<reference evidence="4 5" key="1">
    <citation type="submission" date="2018-02" db="EMBL/GenBank/DDBJ databases">
        <title>Complete genome of the streamlined marine actinobacterium Pontimonas salivibrio CL-TW6 adapted to coastal planktonic lifestype.</title>
        <authorList>
            <person name="Cho B.C."/>
            <person name="Hardies S.C."/>
            <person name="Jang G.I."/>
            <person name="Hwang C.Y."/>
        </authorList>
    </citation>
    <scope>NUCLEOTIDE SEQUENCE [LARGE SCALE GENOMIC DNA]</scope>
    <source>
        <strain evidence="4 5">CL-TW6</strain>
    </source>
</reference>
<dbReference type="CDD" id="cd04301">
    <property type="entry name" value="NAT_SF"/>
    <property type="match status" value="1"/>
</dbReference>
<dbReference type="SUPFAM" id="SSF55729">
    <property type="entry name" value="Acyl-CoA N-acyltransferases (Nat)"/>
    <property type="match status" value="1"/>
</dbReference>
<dbReference type="OrthoDB" id="9805924at2"/>
<evidence type="ECO:0000313" key="4">
    <source>
        <dbReference type="EMBL" id="AVG23729.1"/>
    </source>
</evidence>
<dbReference type="RefSeq" id="WP_158665511.1">
    <property type="nucleotide sequence ID" value="NZ_CP026923.1"/>
</dbReference>
<dbReference type="EMBL" id="CP026923">
    <property type="protein sequence ID" value="AVG23729.1"/>
    <property type="molecule type" value="Genomic_DNA"/>
</dbReference>